<feature type="domain" description="GIY-YIG" evidence="2">
    <location>
        <begin position="5"/>
        <end position="54"/>
    </location>
</feature>
<dbReference type="PROSITE" id="PS50164">
    <property type="entry name" value="GIY_YIG"/>
    <property type="match status" value="1"/>
</dbReference>
<comment type="caution">
    <text evidence="3">The sequence shown here is derived from an EMBL/GenBank/DDBJ whole genome shotgun (WGS) entry which is preliminary data.</text>
</comment>
<gene>
    <name evidence="3" type="ORF">COY67_02195</name>
</gene>
<evidence type="ECO:0000256" key="1">
    <source>
        <dbReference type="ARBA" id="ARBA00007435"/>
    </source>
</evidence>
<accession>A0A2M7RDC8</accession>
<dbReference type="Pfam" id="PF01541">
    <property type="entry name" value="GIY-YIG"/>
    <property type="match status" value="1"/>
</dbReference>
<dbReference type="SUPFAM" id="SSF82771">
    <property type="entry name" value="GIY-YIG endonuclease"/>
    <property type="match status" value="1"/>
</dbReference>
<dbReference type="InterPro" id="IPR000305">
    <property type="entry name" value="GIY-YIG_endonuc"/>
</dbReference>
<dbReference type="PANTHER" id="PTHR34477:SF5">
    <property type="entry name" value="BSL5627 PROTEIN"/>
    <property type="match status" value="1"/>
</dbReference>
<evidence type="ECO:0000313" key="4">
    <source>
        <dbReference type="Proteomes" id="UP000228689"/>
    </source>
</evidence>
<dbReference type="Proteomes" id="UP000228689">
    <property type="component" value="Unassembled WGS sequence"/>
</dbReference>
<evidence type="ECO:0000259" key="2">
    <source>
        <dbReference type="PROSITE" id="PS50164"/>
    </source>
</evidence>
<protein>
    <recommendedName>
        <fullName evidence="2">GIY-YIG domain-containing protein</fullName>
    </recommendedName>
</protein>
<sequence length="54" mass="6286">MKKEYDFYVYIMASNTGTLYIGVTNDLARRIEAHKNGQVEGFTKKYSCNRLLSF</sequence>
<dbReference type="AlphaFoldDB" id="A0A2M7RDC8"/>
<dbReference type="PANTHER" id="PTHR34477">
    <property type="entry name" value="UPF0213 PROTEIN YHBQ"/>
    <property type="match status" value="1"/>
</dbReference>
<dbReference type="Gene3D" id="3.40.1440.10">
    <property type="entry name" value="GIY-YIG endonuclease"/>
    <property type="match status" value="1"/>
</dbReference>
<evidence type="ECO:0000313" key="3">
    <source>
        <dbReference type="EMBL" id="PIY94745.1"/>
    </source>
</evidence>
<dbReference type="InterPro" id="IPR050190">
    <property type="entry name" value="UPF0213_domain"/>
</dbReference>
<organism evidence="3 4">
    <name type="scientific">Candidatus Komeilibacteria bacterium CG_4_10_14_0_8_um_filter_37_78</name>
    <dbReference type="NCBI Taxonomy" id="1974471"/>
    <lineage>
        <taxon>Bacteria</taxon>
        <taxon>Candidatus Komeiliibacteriota</taxon>
    </lineage>
</organism>
<comment type="similarity">
    <text evidence="1">Belongs to the UPF0213 family.</text>
</comment>
<reference evidence="4" key="1">
    <citation type="submission" date="2017-09" db="EMBL/GenBank/DDBJ databases">
        <title>Depth-based differentiation of microbial function through sediment-hosted aquifers and enrichment of novel symbionts in the deep terrestrial subsurface.</title>
        <authorList>
            <person name="Probst A.J."/>
            <person name="Ladd B."/>
            <person name="Jarett J.K."/>
            <person name="Geller-Mcgrath D.E."/>
            <person name="Sieber C.M.K."/>
            <person name="Emerson J.B."/>
            <person name="Anantharaman K."/>
            <person name="Thomas B.C."/>
            <person name="Malmstrom R."/>
            <person name="Stieglmeier M."/>
            <person name="Klingl A."/>
            <person name="Woyke T."/>
            <person name="Ryan C.M."/>
            <person name="Banfield J.F."/>
        </authorList>
    </citation>
    <scope>NUCLEOTIDE SEQUENCE [LARGE SCALE GENOMIC DNA]</scope>
</reference>
<name>A0A2M7RDC8_9BACT</name>
<dbReference type="InterPro" id="IPR035901">
    <property type="entry name" value="GIY-YIG_endonuc_sf"/>
</dbReference>
<proteinExistence type="inferred from homology"/>
<dbReference type="EMBL" id="PFMC01000058">
    <property type="protein sequence ID" value="PIY94745.1"/>
    <property type="molecule type" value="Genomic_DNA"/>
</dbReference>